<accession>A0A0L0HE35</accession>
<gene>
    <name evidence="10" type="ORF">SPPG_05973</name>
</gene>
<keyword evidence="6" id="KW-0249">Electron transport</keyword>
<feature type="domain" description="Complex 1 LYR protein" evidence="9">
    <location>
        <begin position="20"/>
        <end position="81"/>
    </location>
</feature>
<evidence type="ECO:0000256" key="5">
    <source>
        <dbReference type="ARBA" id="ARBA00022792"/>
    </source>
</evidence>
<keyword evidence="4" id="KW-0679">Respiratory chain</keyword>
<dbReference type="Proteomes" id="UP000053201">
    <property type="component" value="Unassembled WGS sequence"/>
</dbReference>
<dbReference type="OrthoDB" id="14535at2759"/>
<name>A0A0L0HE35_SPIPD</name>
<keyword evidence="8" id="KW-0472">Membrane</keyword>
<dbReference type="InParanoid" id="A0A0L0HE35"/>
<evidence type="ECO:0000256" key="7">
    <source>
        <dbReference type="ARBA" id="ARBA00023128"/>
    </source>
</evidence>
<evidence type="ECO:0000256" key="1">
    <source>
        <dbReference type="ARBA" id="ARBA00004443"/>
    </source>
</evidence>
<evidence type="ECO:0000256" key="8">
    <source>
        <dbReference type="ARBA" id="ARBA00023136"/>
    </source>
</evidence>
<dbReference type="GO" id="GO:0005743">
    <property type="term" value="C:mitochondrial inner membrane"/>
    <property type="evidence" value="ECO:0007669"/>
    <property type="project" value="UniProtKB-SubCell"/>
</dbReference>
<protein>
    <recommendedName>
        <fullName evidence="9">Complex 1 LYR protein domain-containing protein</fullName>
    </recommendedName>
</protein>
<evidence type="ECO:0000256" key="4">
    <source>
        <dbReference type="ARBA" id="ARBA00022660"/>
    </source>
</evidence>
<dbReference type="EMBL" id="KQ257459">
    <property type="protein sequence ID" value="KNC99023.1"/>
    <property type="molecule type" value="Genomic_DNA"/>
</dbReference>
<dbReference type="InterPro" id="IPR016488">
    <property type="entry name" value="NADH_Ub_cplx-1_asu_su-6"/>
</dbReference>
<dbReference type="InterPro" id="IPR008011">
    <property type="entry name" value="Complex1_LYR_dom"/>
</dbReference>
<proteinExistence type="inferred from homology"/>
<dbReference type="GO" id="GO:0006979">
    <property type="term" value="P:response to oxidative stress"/>
    <property type="evidence" value="ECO:0007669"/>
    <property type="project" value="TreeGrafter"/>
</dbReference>
<dbReference type="STRING" id="645134.A0A0L0HE35"/>
<dbReference type="GO" id="GO:0045271">
    <property type="term" value="C:respiratory chain complex I"/>
    <property type="evidence" value="ECO:0007669"/>
    <property type="project" value="InterPro"/>
</dbReference>
<keyword evidence="3" id="KW-0813">Transport</keyword>
<dbReference type="RefSeq" id="XP_016607063.1">
    <property type="nucleotide sequence ID" value="XM_016754180.1"/>
</dbReference>
<comment type="subcellular location">
    <subcellularLocation>
        <location evidence="1">Mitochondrion inner membrane</location>
        <topology evidence="1">Peripheral membrane protein</topology>
        <orientation evidence="1">Matrix side</orientation>
    </subcellularLocation>
</comment>
<keyword evidence="11" id="KW-1185">Reference proteome</keyword>
<dbReference type="VEuPathDB" id="FungiDB:SPPG_05973"/>
<dbReference type="OMA" id="FWKQTTH"/>
<evidence type="ECO:0000256" key="2">
    <source>
        <dbReference type="ARBA" id="ARBA00009508"/>
    </source>
</evidence>
<evidence type="ECO:0000259" key="9">
    <source>
        <dbReference type="Pfam" id="PF05347"/>
    </source>
</evidence>
<dbReference type="InterPro" id="IPR045299">
    <property type="entry name" value="Complex1_LYR_NDUFA6_LYRM6"/>
</dbReference>
<dbReference type="Pfam" id="PF05347">
    <property type="entry name" value="Complex1_LYR"/>
    <property type="match status" value="1"/>
</dbReference>
<dbReference type="CDD" id="cd20266">
    <property type="entry name" value="Complex1_LYR_NDUFA6_LYRM6"/>
    <property type="match status" value="1"/>
</dbReference>
<dbReference type="eggNOG" id="KOG3426">
    <property type="taxonomic scope" value="Eukaryota"/>
</dbReference>
<evidence type="ECO:0000313" key="11">
    <source>
        <dbReference type="Proteomes" id="UP000053201"/>
    </source>
</evidence>
<dbReference type="AlphaFoldDB" id="A0A0L0HE35"/>
<sequence>MTLTKPLPTIISRNAQEQRKRVLQLFRDCVRAAPDIVEMYRLPYPVWKVRQRFRREFEANRSIENQQVIDILIFKGRNELTETLEQWKQDDHVQRFFPNNTYEQPERKVRPFEDDNGRGKYSDFLADFFEGNFAGQRSKNYA</sequence>
<evidence type="ECO:0000256" key="3">
    <source>
        <dbReference type="ARBA" id="ARBA00022448"/>
    </source>
</evidence>
<keyword evidence="7" id="KW-0496">Mitochondrion</keyword>
<dbReference type="PANTHER" id="PTHR12964">
    <property type="entry name" value="NADH-UBIQUINONE OXIDOREDUCTASE B14 SUBUNIT"/>
    <property type="match status" value="1"/>
</dbReference>
<organism evidence="10 11">
    <name type="scientific">Spizellomyces punctatus (strain DAOM BR117)</name>
    <dbReference type="NCBI Taxonomy" id="645134"/>
    <lineage>
        <taxon>Eukaryota</taxon>
        <taxon>Fungi</taxon>
        <taxon>Fungi incertae sedis</taxon>
        <taxon>Chytridiomycota</taxon>
        <taxon>Chytridiomycota incertae sedis</taxon>
        <taxon>Chytridiomycetes</taxon>
        <taxon>Spizellomycetales</taxon>
        <taxon>Spizellomycetaceae</taxon>
        <taxon>Spizellomyces</taxon>
    </lineage>
</organism>
<comment type="similarity">
    <text evidence="2">Belongs to the complex I LYR family.</text>
</comment>
<evidence type="ECO:0000313" key="10">
    <source>
        <dbReference type="EMBL" id="KNC99023.1"/>
    </source>
</evidence>
<dbReference type="GeneID" id="27689313"/>
<dbReference type="PANTHER" id="PTHR12964:SF0">
    <property type="entry name" value="NADH DEHYDROGENASE [UBIQUINONE] 1 ALPHA SUBCOMPLEX SUBUNIT 6"/>
    <property type="match status" value="1"/>
</dbReference>
<evidence type="ECO:0000256" key="6">
    <source>
        <dbReference type="ARBA" id="ARBA00022982"/>
    </source>
</evidence>
<keyword evidence="5" id="KW-0999">Mitochondrion inner membrane</keyword>
<reference evidence="10 11" key="1">
    <citation type="submission" date="2009-08" db="EMBL/GenBank/DDBJ databases">
        <title>The Genome Sequence of Spizellomyces punctatus strain DAOM BR117.</title>
        <authorList>
            <consortium name="The Broad Institute Genome Sequencing Platform"/>
            <person name="Russ C."/>
            <person name="Cuomo C."/>
            <person name="Shea T."/>
            <person name="Young S.K."/>
            <person name="Zeng Q."/>
            <person name="Koehrsen M."/>
            <person name="Haas B."/>
            <person name="Borodovsky M."/>
            <person name="Guigo R."/>
            <person name="Alvarado L."/>
            <person name="Berlin A."/>
            <person name="Bochicchio J."/>
            <person name="Borenstein D."/>
            <person name="Chapman S."/>
            <person name="Chen Z."/>
            <person name="Engels R."/>
            <person name="Freedman E."/>
            <person name="Gellesch M."/>
            <person name="Goldberg J."/>
            <person name="Griggs A."/>
            <person name="Gujja S."/>
            <person name="Heiman D."/>
            <person name="Hepburn T."/>
            <person name="Howarth C."/>
            <person name="Jen D."/>
            <person name="Larson L."/>
            <person name="Lewis B."/>
            <person name="Mehta T."/>
            <person name="Park D."/>
            <person name="Pearson M."/>
            <person name="Roberts A."/>
            <person name="Saif S."/>
            <person name="Shenoy N."/>
            <person name="Sisk P."/>
            <person name="Stolte C."/>
            <person name="Sykes S."/>
            <person name="Thomson T."/>
            <person name="Walk T."/>
            <person name="White J."/>
            <person name="Yandava C."/>
            <person name="Burger G."/>
            <person name="Gray M.W."/>
            <person name="Holland P.W.H."/>
            <person name="King N."/>
            <person name="Lang F.B.F."/>
            <person name="Roger A.J."/>
            <person name="Ruiz-Trillo I."/>
            <person name="Lander E."/>
            <person name="Nusbaum C."/>
        </authorList>
    </citation>
    <scope>NUCLEOTIDE SEQUENCE [LARGE SCALE GENOMIC DNA]</scope>
    <source>
        <strain evidence="10 11">DAOM BR117</strain>
    </source>
</reference>